<evidence type="ECO:0000256" key="1">
    <source>
        <dbReference type="SAM" id="MobiDB-lite"/>
    </source>
</evidence>
<dbReference type="RefSeq" id="WP_006375194.1">
    <property type="nucleotide sequence ID" value="NZ_AEJB01000138.1"/>
</dbReference>
<dbReference type="GeneID" id="97403489"/>
<reference evidence="2 3" key="1">
    <citation type="journal article" date="2011" name="Plasmid">
        <title>Streptomyces turgidiscabies Car8 contains a modular pathogenicity island that shares virulence genes with other actinobacterial plant pathogens.</title>
        <authorList>
            <person name="Huguet-Tapia J.C."/>
            <person name="Badger J.H."/>
            <person name="Loria R."/>
            <person name="Pettis G.S."/>
        </authorList>
    </citation>
    <scope>NUCLEOTIDE SEQUENCE [LARGE SCALE GENOMIC DNA]</scope>
    <source>
        <strain evidence="2 3">Car8</strain>
    </source>
</reference>
<dbReference type="STRING" id="85558.T45_07158"/>
<proteinExistence type="predicted"/>
<feature type="compositionally biased region" description="Polar residues" evidence="1">
    <location>
        <begin position="103"/>
        <end position="117"/>
    </location>
</feature>
<gene>
    <name evidence="2" type="ORF">STRTUCAR8_00596</name>
</gene>
<dbReference type="EMBL" id="AEJB01000138">
    <property type="protein sequence ID" value="ELP69524.1"/>
    <property type="molecule type" value="Genomic_DNA"/>
</dbReference>
<accession>L7FE88</accession>
<feature type="region of interest" description="Disordered" evidence="1">
    <location>
        <begin position="1"/>
        <end position="22"/>
    </location>
</feature>
<sequence length="130" mass="13770">MHGRRPPATEFAHEAHIDDPAPPAELGLDIALEGTASSLSGKATIHGTVRCTKPVQATVTDNVTQVEKREIIRGSYSTSVSCAPGAHATWTRASPVSEPPIPSSKTSTPRPSVSLATPSRRDSWDRSMTS</sequence>
<evidence type="ECO:0000313" key="3">
    <source>
        <dbReference type="Proteomes" id="UP000010931"/>
    </source>
</evidence>
<keyword evidence="3" id="KW-1185">Reference proteome</keyword>
<feature type="region of interest" description="Disordered" evidence="1">
    <location>
        <begin position="90"/>
        <end position="130"/>
    </location>
</feature>
<dbReference type="PATRIC" id="fig|698760.3.peg.1778"/>
<feature type="compositionally biased region" description="Basic and acidic residues" evidence="1">
    <location>
        <begin position="119"/>
        <end position="130"/>
    </location>
</feature>
<name>L7FE88_STRT8</name>
<organism evidence="2 3">
    <name type="scientific">Streptomyces turgidiscabies (strain Car8)</name>
    <dbReference type="NCBI Taxonomy" id="698760"/>
    <lineage>
        <taxon>Bacteria</taxon>
        <taxon>Bacillati</taxon>
        <taxon>Actinomycetota</taxon>
        <taxon>Actinomycetes</taxon>
        <taxon>Kitasatosporales</taxon>
        <taxon>Streptomycetaceae</taxon>
        <taxon>Streptomyces</taxon>
    </lineage>
</organism>
<dbReference type="Proteomes" id="UP000010931">
    <property type="component" value="Unassembled WGS sequence"/>
</dbReference>
<comment type="caution">
    <text evidence="2">The sequence shown here is derived from an EMBL/GenBank/DDBJ whole genome shotgun (WGS) entry which is preliminary data.</text>
</comment>
<protein>
    <submittedName>
        <fullName evidence="2">Uncharacterized protein</fullName>
    </submittedName>
</protein>
<evidence type="ECO:0000313" key="2">
    <source>
        <dbReference type="EMBL" id="ELP69524.1"/>
    </source>
</evidence>
<dbReference type="AlphaFoldDB" id="L7FE88"/>